<dbReference type="RefSeq" id="XP_066829374.1">
    <property type="nucleotide sequence ID" value="XM_066972435.1"/>
</dbReference>
<feature type="signal peptide" evidence="1">
    <location>
        <begin position="1"/>
        <end position="20"/>
    </location>
</feature>
<sequence>MRFAQIVTAAFCLATSLVSAQAPAPTPQGEVLELKHELDDYVETYFDTFEIDTYYNAIDLLHISSQKLEKRADGNNSRGEYYPAISSALEMVNSSGVLWTLLDAVADHPNRVEVLTNLTSRLLGGANFTISVADLIGTLGVAGGMGNSSAPSQSALNTTELLAVVENSGLVKSLLDGILLDQSFRPRLVDLIDRLVLSQRDLLRYIFQDLLAKRDLILRREDLGELVKRQDEFNGTLESFILNAANSVLGSQIFTNVAESLLNALNDTGFAVYTVKRFLSSDAYVNMTAALVSAVVDSGAIQISFEGVNTTAILESVLSDPEGIAALIGGLLSGGSSNAVSNILSGTSISQYMTAIQEILQDLERKGTFAELNSYIWGTTTTTATVAATATNTAQRIAVTAAHTTSSSRSASASGANRDQANSASGVTSSLNWLKPMIYTQVAIIAGLVFF</sequence>
<dbReference type="EMBL" id="OZ022407">
    <property type="protein sequence ID" value="CAK9438137.1"/>
    <property type="molecule type" value="Genomic_DNA"/>
</dbReference>
<evidence type="ECO:0000313" key="3">
    <source>
        <dbReference type="Proteomes" id="UP001497383"/>
    </source>
</evidence>
<evidence type="ECO:0000313" key="2">
    <source>
        <dbReference type="EMBL" id="CAK9438137.1"/>
    </source>
</evidence>
<dbReference type="GeneID" id="92207632"/>
<keyword evidence="1" id="KW-0732">Signal</keyword>
<accession>A0ABP0ZLG3</accession>
<proteinExistence type="predicted"/>
<evidence type="ECO:0000256" key="1">
    <source>
        <dbReference type="SAM" id="SignalP"/>
    </source>
</evidence>
<feature type="chain" id="PRO_5046063652" evidence="1">
    <location>
        <begin position="21"/>
        <end position="451"/>
    </location>
</feature>
<gene>
    <name evidence="2" type="ORF">LODBEIA_P24360</name>
</gene>
<reference evidence="2 3" key="1">
    <citation type="submission" date="2024-03" db="EMBL/GenBank/DDBJ databases">
        <authorList>
            <person name="Brejova B."/>
        </authorList>
    </citation>
    <scope>NUCLEOTIDE SEQUENCE [LARGE SCALE GENOMIC DNA]</scope>
    <source>
        <strain evidence="2 3">CBS 14171</strain>
    </source>
</reference>
<organism evidence="2 3">
    <name type="scientific">Lodderomyces beijingensis</name>
    <dbReference type="NCBI Taxonomy" id="1775926"/>
    <lineage>
        <taxon>Eukaryota</taxon>
        <taxon>Fungi</taxon>
        <taxon>Dikarya</taxon>
        <taxon>Ascomycota</taxon>
        <taxon>Saccharomycotina</taxon>
        <taxon>Pichiomycetes</taxon>
        <taxon>Debaryomycetaceae</taxon>
        <taxon>Candida/Lodderomyces clade</taxon>
        <taxon>Lodderomyces</taxon>
    </lineage>
</organism>
<name>A0ABP0ZLG3_9ASCO</name>
<protein>
    <submittedName>
        <fullName evidence="2">Uncharacterized protein</fullName>
    </submittedName>
</protein>
<keyword evidence="3" id="KW-1185">Reference proteome</keyword>
<dbReference type="Proteomes" id="UP001497383">
    <property type="component" value="Chromosome 3"/>
</dbReference>